<dbReference type="Proteomes" id="UP000054845">
    <property type="component" value="Unassembled WGS sequence"/>
</dbReference>
<sequence length="98" mass="10902">MCACASLSHRTLHKLATPIHDCEPSAVRRSLTALCDYQLQTGTIALIRSPWPQSIIPVFRILCDRVPTTRPLRMLALSSCTLHGAYAHALHNLMPRIT</sequence>
<proteinExistence type="predicted"/>
<protein>
    <submittedName>
        <fullName evidence="1">Uncharacterized protein</fullName>
    </submittedName>
</protein>
<reference evidence="1 2" key="1">
    <citation type="submission" date="2014-09" db="EMBL/GenBank/DDBJ databases">
        <authorList>
            <person name="Magalhaes I.L.F."/>
            <person name="Oliveira U."/>
            <person name="Santos F.R."/>
            <person name="Vidigal T.H.D.A."/>
            <person name="Brescovit A.D."/>
            <person name="Santos A.J."/>
        </authorList>
    </citation>
    <scope>NUCLEOTIDE SEQUENCE [LARGE SCALE GENOMIC DNA]</scope>
</reference>
<accession>A0A0N7LAR3</accession>
<keyword evidence="2" id="KW-1185">Reference proteome</keyword>
<dbReference type="AlphaFoldDB" id="A0A0N7LAR3"/>
<organism evidence="1 2">
    <name type="scientific">Ceraceosorus bombacis</name>
    <dbReference type="NCBI Taxonomy" id="401625"/>
    <lineage>
        <taxon>Eukaryota</taxon>
        <taxon>Fungi</taxon>
        <taxon>Dikarya</taxon>
        <taxon>Basidiomycota</taxon>
        <taxon>Ustilaginomycotina</taxon>
        <taxon>Exobasidiomycetes</taxon>
        <taxon>Ceraceosorales</taxon>
        <taxon>Ceraceosoraceae</taxon>
        <taxon>Ceraceosorus</taxon>
    </lineage>
</organism>
<evidence type="ECO:0000313" key="2">
    <source>
        <dbReference type="Proteomes" id="UP000054845"/>
    </source>
</evidence>
<dbReference type="EMBL" id="CCYA01000254">
    <property type="protein sequence ID" value="CEH17306.1"/>
    <property type="molecule type" value="Genomic_DNA"/>
</dbReference>
<evidence type="ECO:0000313" key="1">
    <source>
        <dbReference type="EMBL" id="CEH17306.1"/>
    </source>
</evidence>
<name>A0A0N7LAR3_9BASI</name>